<dbReference type="InterPro" id="IPR011204">
    <property type="entry name" value="Virulence_RhuM-like"/>
</dbReference>
<dbReference type="EMBL" id="AFXP01000009">
    <property type="protein sequence ID" value="EHG16257.1"/>
    <property type="molecule type" value="Genomic_DNA"/>
</dbReference>
<dbReference type="PANTHER" id="PTHR35810:SF1">
    <property type="entry name" value="CYTOPLASMIC PROTEIN"/>
    <property type="match status" value="1"/>
</dbReference>
<organism evidence="1 2">
    <name type="scientific">Prevotella histicola F0411</name>
    <dbReference type="NCBI Taxonomy" id="857291"/>
    <lineage>
        <taxon>Bacteria</taxon>
        <taxon>Pseudomonadati</taxon>
        <taxon>Bacteroidota</taxon>
        <taxon>Bacteroidia</taxon>
        <taxon>Bacteroidales</taxon>
        <taxon>Prevotellaceae</taxon>
        <taxon>Prevotella</taxon>
    </lineage>
</organism>
<dbReference type="PATRIC" id="fig|857291.3.peg.1085"/>
<gene>
    <name evidence="1" type="ORF">HMPREF9138_01093</name>
</gene>
<evidence type="ECO:0000313" key="1">
    <source>
        <dbReference type="EMBL" id="EHG16257.1"/>
    </source>
</evidence>
<name>G6AG66_9BACT</name>
<dbReference type="PANTHER" id="PTHR35810">
    <property type="entry name" value="CYTOPLASMIC PROTEIN-RELATED"/>
    <property type="match status" value="1"/>
</dbReference>
<dbReference type="Proteomes" id="UP000004597">
    <property type="component" value="Unassembled WGS sequence"/>
</dbReference>
<reference evidence="1 2" key="1">
    <citation type="submission" date="2011-10" db="EMBL/GenBank/DDBJ databases">
        <title>The Genome Sequence of Prevotella histicola F0411.</title>
        <authorList>
            <consortium name="The Broad Institute Genome Sequencing Platform"/>
            <person name="Earl A."/>
            <person name="Ward D."/>
            <person name="Feldgarden M."/>
            <person name="Gevers D."/>
            <person name="Izard J."/>
            <person name="Ganesan A."/>
            <person name="Blanton J.M."/>
            <person name="Baranova O.V."/>
            <person name="Tanner A.C."/>
            <person name="Mathney J.M.J."/>
            <person name="Dewhirst F.E."/>
            <person name="Young S.K."/>
            <person name="Zeng Q."/>
            <person name="Gargeya S."/>
            <person name="Fitzgerald M."/>
            <person name="Haas B."/>
            <person name="Abouelleil A."/>
            <person name="Alvarado L."/>
            <person name="Arachchi H.M."/>
            <person name="Berlin A."/>
            <person name="Brown A."/>
            <person name="Chapman S.B."/>
            <person name="Chen Z."/>
            <person name="Dunbar C."/>
            <person name="Freedman E."/>
            <person name="Gearin G."/>
            <person name="Gellesch M."/>
            <person name="Goldberg J."/>
            <person name="Griggs A."/>
            <person name="Gujja S."/>
            <person name="Heiman D."/>
            <person name="Howarth C."/>
            <person name="Larson L."/>
            <person name="Lui A."/>
            <person name="MacDonald P.J.P."/>
            <person name="Montmayeur A."/>
            <person name="Murphy C."/>
            <person name="Neiman D."/>
            <person name="Pearson M."/>
            <person name="Priest M."/>
            <person name="Roberts A."/>
            <person name="Saif S."/>
            <person name="Shea T."/>
            <person name="Shenoy N."/>
            <person name="Sisk P."/>
            <person name="Stolte C."/>
            <person name="Sykes S."/>
            <person name="Wortman J."/>
            <person name="Nusbaum C."/>
            <person name="Birren B."/>
        </authorList>
    </citation>
    <scope>NUCLEOTIDE SEQUENCE [LARGE SCALE GENOMIC DNA]</scope>
    <source>
        <strain evidence="1 2">F0411</strain>
    </source>
</reference>
<evidence type="ECO:0000313" key="2">
    <source>
        <dbReference type="Proteomes" id="UP000004597"/>
    </source>
</evidence>
<proteinExistence type="predicted"/>
<dbReference type="STRING" id="857291.HMPREF9138_01093"/>
<protein>
    <recommendedName>
        <fullName evidence="3">Bro-N domain-containing protein</fullName>
    </recommendedName>
</protein>
<comment type="caution">
    <text evidence="1">The sequence shown here is derived from an EMBL/GenBank/DDBJ whole genome shotgun (WGS) entry which is preliminary data.</text>
</comment>
<dbReference type="HOGENOM" id="CLU_048266_4_0_10"/>
<sequence>MEELLNLNNQIVIYESEDGNTQFDVKLEGETVWLNRQQLAKLFDRDIKTIGKHINNSLKEELKGINSVVAKIATTAKDGKTYQVEYYNLEMITSVGYRIKSRQGIVFRRWANSILKQYLIQGYTVNERIHQRQIAELRQLIQIAGSTIE</sequence>
<accession>G6AG66</accession>
<evidence type="ECO:0008006" key="3">
    <source>
        <dbReference type="Google" id="ProtNLM"/>
    </source>
</evidence>
<keyword evidence="2" id="KW-1185">Reference proteome</keyword>
<dbReference type="AlphaFoldDB" id="G6AG66"/>
<dbReference type="Pfam" id="PF13310">
    <property type="entry name" value="Virulence_RhuM"/>
    <property type="match status" value="1"/>
</dbReference>